<dbReference type="Gene3D" id="3.10.450.50">
    <property type="match status" value="1"/>
</dbReference>
<protein>
    <submittedName>
        <fullName evidence="1">Uncharacterized protein</fullName>
    </submittedName>
</protein>
<comment type="caution">
    <text evidence="1">The sequence shown here is derived from an EMBL/GenBank/DDBJ whole genome shotgun (WGS) entry which is preliminary data.</text>
</comment>
<dbReference type="InterPro" id="IPR032710">
    <property type="entry name" value="NTF2-like_dom_sf"/>
</dbReference>
<dbReference type="PIRSF" id="PIRSF029394">
    <property type="entry name" value="UCP029394"/>
    <property type="match status" value="1"/>
</dbReference>
<accession>A0A366E2J3</accession>
<evidence type="ECO:0000313" key="1">
    <source>
        <dbReference type="EMBL" id="RBO96590.1"/>
    </source>
</evidence>
<proteinExistence type="predicted"/>
<dbReference type="InterPro" id="IPR016918">
    <property type="entry name" value="UCP029394"/>
</dbReference>
<keyword evidence="2" id="KW-1185">Reference proteome</keyword>
<sequence>MTSEAHADLIAAVRNLHDDLAAWLGSAAAPEVFERFAAAQHVDFTIVTVSGEIAHRTALLEGLGGARNTAPGLTIDVSDITVVARAGDQAVVRFLESHRRDGHTSARRVTAVLLAQGDSFRWLTVHETALPDR</sequence>
<dbReference type="EMBL" id="QNRE01000001">
    <property type="protein sequence ID" value="RBO96590.1"/>
    <property type="molecule type" value="Genomic_DNA"/>
</dbReference>
<dbReference type="Proteomes" id="UP000252586">
    <property type="component" value="Unassembled WGS sequence"/>
</dbReference>
<dbReference type="AlphaFoldDB" id="A0A366E2J3"/>
<reference evidence="1 2" key="1">
    <citation type="submission" date="2018-06" db="EMBL/GenBank/DDBJ databases">
        <title>Genomic Encyclopedia of Type Strains, Phase IV (KMG-IV): sequencing the most valuable type-strain genomes for metagenomic binning, comparative biology and taxonomic classification.</title>
        <authorList>
            <person name="Goeker M."/>
        </authorList>
    </citation>
    <scope>NUCLEOTIDE SEQUENCE [LARGE SCALE GENOMIC DNA]</scope>
    <source>
        <strain evidence="1 2">DSM 44599</strain>
    </source>
</reference>
<name>A0A366E2J3_9NOCA</name>
<dbReference type="OrthoDB" id="4570375at2"/>
<gene>
    <name evidence="1" type="ORF">DFR74_101605</name>
</gene>
<dbReference type="RefSeq" id="WP_067512941.1">
    <property type="nucleotide sequence ID" value="NZ_CP107943.1"/>
</dbReference>
<organism evidence="1 2">
    <name type="scientific">Nocardia puris</name>
    <dbReference type="NCBI Taxonomy" id="208602"/>
    <lineage>
        <taxon>Bacteria</taxon>
        <taxon>Bacillati</taxon>
        <taxon>Actinomycetota</taxon>
        <taxon>Actinomycetes</taxon>
        <taxon>Mycobacteriales</taxon>
        <taxon>Nocardiaceae</taxon>
        <taxon>Nocardia</taxon>
    </lineage>
</organism>
<dbReference type="SUPFAM" id="SSF54427">
    <property type="entry name" value="NTF2-like"/>
    <property type="match status" value="1"/>
</dbReference>
<evidence type="ECO:0000313" key="2">
    <source>
        <dbReference type="Proteomes" id="UP000252586"/>
    </source>
</evidence>